<evidence type="ECO:0000313" key="4">
    <source>
        <dbReference type="EMBL" id="THV18298.1"/>
    </source>
</evidence>
<evidence type="ECO:0000256" key="1">
    <source>
        <dbReference type="ARBA" id="ARBA00023015"/>
    </source>
</evidence>
<organism evidence="4 5">
    <name type="scientific">Nocardioides caeni</name>
    <dbReference type="NCBI Taxonomy" id="574700"/>
    <lineage>
        <taxon>Bacteria</taxon>
        <taxon>Bacillati</taxon>
        <taxon>Actinomycetota</taxon>
        <taxon>Actinomycetes</taxon>
        <taxon>Propionibacteriales</taxon>
        <taxon>Nocardioidaceae</taxon>
        <taxon>Nocardioides</taxon>
    </lineage>
</organism>
<dbReference type="PANTHER" id="PTHR47506:SF3">
    <property type="entry name" value="HTH-TYPE TRANSCRIPTIONAL REGULATOR LMRA"/>
    <property type="match status" value="1"/>
</dbReference>
<feature type="domain" description="Transcriptional regulator LmrA/YxaF-like C-terminal" evidence="3">
    <location>
        <begin position="82"/>
        <end position="179"/>
    </location>
</feature>
<keyword evidence="5" id="KW-1185">Reference proteome</keyword>
<dbReference type="SUPFAM" id="SSF48498">
    <property type="entry name" value="Tetracyclin repressor-like, C-terminal domain"/>
    <property type="match status" value="1"/>
</dbReference>
<sequence>MGVKTDTRQRMITSAALLLREKGVAGTSIAEVLRHSRGPRGSVGFHFPGGRAELLTDALGWAGNLVTTILREAASQGTRPDEVFAGICDYYRHQLATTEFAAGCPVGAAAQEAYGDPVLGPVISSIVEDWHTGLTAVLTRAGHEPDSAADLAMLCISALEGAITMSRVKRSTDPIDTVRARIVPMLTPPA</sequence>
<dbReference type="RefSeq" id="WP_136561013.1">
    <property type="nucleotide sequence ID" value="NZ_BAABLS010000002.1"/>
</dbReference>
<evidence type="ECO:0000256" key="2">
    <source>
        <dbReference type="ARBA" id="ARBA00023163"/>
    </source>
</evidence>
<name>A0A4S8NN61_9ACTN</name>
<dbReference type="InterPro" id="IPR009057">
    <property type="entry name" value="Homeodomain-like_sf"/>
</dbReference>
<dbReference type="InterPro" id="IPR054156">
    <property type="entry name" value="YxaF_TetR_C"/>
</dbReference>
<evidence type="ECO:0000313" key="5">
    <source>
        <dbReference type="Proteomes" id="UP000307087"/>
    </source>
</evidence>
<dbReference type="InterPro" id="IPR036271">
    <property type="entry name" value="Tet_transcr_reg_TetR-rel_C_sf"/>
</dbReference>
<proteinExistence type="predicted"/>
<comment type="caution">
    <text evidence="4">The sequence shown here is derived from an EMBL/GenBank/DDBJ whole genome shotgun (WGS) entry which is preliminary data.</text>
</comment>
<accession>A0A4S8NN61</accession>
<evidence type="ECO:0000259" key="3">
    <source>
        <dbReference type="Pfam" id="PF21993"/>
    </source>
</evidence>
<gene>
    <name evidence="4" type="ORF">E9934_01285</name>
</gene>
<dbReference type="OrthoDB" id="4567939at2"/>
<dbReference type="Pfam" id="PF21993">
    <property type="entry name" value="TetR_C_13_2"/>
    <property type="match status" value="1"/>
</dbReference>
<dbReference type="SUPFAM" id="SSF46689">
    <property type="entry name" value="Homeodomain-like"/>
    <property type="match status" value="1"/>
</dbReference>
<dbReference type="Gene3D" id="1.10.357.10">
    <property type="entry name" value="Tetracycline Repressor, domain 2"/>
    <property type="match status" value="1"/>
</dbReference>
<keyword evidence="2" id="KW-0804">Transcription</keyword>
<reference evidence="4 5" key="1">
    <citation type="journal article" date="2009" name="Int. J. Syst. Evol. Microbiol.">
        <title>Nocardioides caeni sp. nov., isolated from wastewater.</title>
        <authorList>
            <person name="Yoon J.H."/>
            <person name="Kang S.J."/>
            <person name="Park S."/>
            <person name="Kim W."/>
            <person name="Oh T.K."/>
        </authorList>
    </citation>
    <scope>NUCLEOTIDE SEQUENCE [LARGE SCALE GENOMIC DNA]</scope>
    <source>
        <strain evidence="4 5">DSM 23134</strain>
    </source>
</reference>
<dbReference type="Proteomes" id="UP000307087">
    <property type="component" value="Unassembled WGS sequence"/>
</dbReference>
<protein>
    <submittedName>
        <fullName evidence="4">TetR/AcrR family transcriptional regulator</fullName>
    </submittedName>
</protein>
<dbReference type="EMBL" id="STGW01000001">
    <property type="protein sequence ID" value="THV18298.1"/>
    <property type="molecule type" value="Genomic_DNA"/>
</dbReference>
<dbReference type="AlphaFoldDB" id="A0A4S8NN61"/>
<dbReference type="PANTHER" id="PTHR47506">
    <property type="entry name" value="TRANSCRIPTIONAL REGULATORY PROTEIN"/>
    <property type="match status" value="1"/>
</dbReference>
<keyword evidence="1" id="KW-0805">Transcription regulation</keyword>